<evidence type="ECO:0000256" key="1">
    <source>
        <dbReference type="ARBA" id="ARBA00022692"/>
    </source>
</evidence>
<dbReference type="Proteomes" id="UP001633002">
    <property type="component" value="Unassembled WGS sequence"/>
</dbReference>
<keyword evidence="3 5" id="KW-0472">Membrane</keyword>
<gene>
    <name evidence="6" type="ORF">R1sor_026289</name>
</gene>
<accession>A0ABD3GCE8</accession>
<feature type="transmembrane region" description="Helical" evidence="5">
    <location>
        <begin position="41"/>
        <end position="61"/>
    </location>
</feature>
<keyword evidence="7" id="KW-1185">Reference proteome</keyword>
<evidence type="ECO:0000256" key="2">
    <source>
        <dbReference type="ARBA" id="ARBA00022989"/>
    </source>
</evidence>
<evidence type="ECO:0000313" key="7">
    <source>
        <dbReference type="Proteomes" id="UP001633002"/>
    </source>
</evidence>
<keyword evidence="2 5" id="KW-1133">Transmembrane helix</keyword>
<feature type="region of interest" description="Disordered" evidence="4">
    <location>
        <begin position="138"/>
        <end position="158"/>
    </location>
</feature>
<name>A0ABD3GCE8_9MARC</name>
<evidence type="ECO:0008006" key="8">
    <source>
        <dbReference type="Google" id="ProtNLM"/>
    </source>
</evidence>
<evidence type="ECO:0000256" key="5">
    <source>
        <dbReference type="SAM" id="Phobius"/>
    </source>
</evidence>
<dbReference type="AlphaFoldDB" id="A0ABD3GCE8"/>
<keyword evidence="1 5" id="KW-0812">Transmembrane</keyword>
<evidence type="ECO:0000313" key="6">
    <source>
        <dbReference type="EMBL" id="KAL3676341.1"/>
    </source>
</evidence>
<reference evidence="6 7" key="1">
    <citation type="submission" date="2024-09" db="EMBL/GenBank/DDBJ databases">
        <title>Chromosome-scale assembly of Riccia sorocarpa.</title>
        <authorList>
            <person name="Paukszto L."/>
        </authorList>
    </citation>
    <scope>NUCLEOTIDE SEQUENCE [LARGE SCALE GENOMIC DNA]</scope>
    <source>
        <strain evidence="6">LP-2024</strain>
        <tissue evidence="6">Aerial parts of the thallus</tissue>
    </source>
</reference>
<dbReference type="EMBL" id="JBJQOH010000008">
    <property type="protein sequence ID" value="KAL3676341.1"/>
    <property type="molecule type" value="Genomic_DNA"/>
</dbReference>
<dbReference type="PANTHER" id="PTHR31218">
    <property type="entry name" value="WAT1-RELATED PROTEIN"/>
    <property type="match status" value="1"/>
</dbReference>
<evidence type="ECO:0000256" key="3">
    <source>
        <dbReference type="ARBA" id="ARBA00023136"/>
    </source>
</evidence>
<protein>
    <recommendedName>
        <fullName evidence="8">WAT1-related protein</fullName>
    </recommendedName>
</protein>
<feature type="transmembrane region" description="Helical" evidence="5">
    <location>
        <begin position="73"/>
        <end position="98"/>
    </location>
</feature>
<comment type="caution">
    <text evidence="6">The sequence shown here is derived from an EMBL/GenBank/DDBJ whole genome shotgun (WGS) entry which is preliminary data.</text>
</comment>
<dbReference type="InterPro" id="IPR030184">
    <property type="entry name" value="WAT1-related"/>
</dbReference>
<sequence length="193" mass="21313">MSIYKGPAVYHGWVKEPSNDLHTVFGPYLGGHLERLGITQWQLGGILLLINCVSWAAYLIMQAPILRICPSPLTITAFTYFFGSAQSWTIIVVILSMLVLDDSLYLGSVVGGIGAVSGLYLVTWGQVEHRRRDVELTVEGKTNDLEATPHTPTPVSSLTQPLLEEDDEIFNVIPSKTSTCPPDYPDITRFVHI</sequence>
<evidence type="ECO:0000256" key="4">
    <source>
        <dbReference type="SAM" id="MobiDB-lite"/>
    </source>
</evidence>
<organism evidence="6 7">
    <name type="scientific">Riccia sorocarpa</name>
    <dbReference type="NCBI Taxonomy" id="122646"/>
    <lineage>
        <taxon>Eukaryota</taxon>
        <taxon>Viridiplantae</taxon>
        <taxon>Streptophyta</taxon>
        <taxon>Embryophyta</taxon>
        <taxon>Marchantiophyta</taxon>
        <taxon>Marchantiopsida</taxon>
        <taxon>Marchantiidae</taxon>
        <taxon>Marchantiales</taxon>
        <taxon>Ricciaceae</taxon>
        <taxon>Riccia</taxon>
    </lineage>
</organism>
<proteinExistence type="predicted"/>
<feature type="transmembrane region" description="Helical" evidence="5">
    <location>
        <begin position="104"/>
        <end position="122"/>
    </location>
</feature>